<dbReference type="AlphaFoldDB" id="A0A4R6IKP9"/>
<dbReference type="Pfam" id="PF21982">
    <property type="entry name" value="RecX_HTH1"/>
    <property type="match status" value="1"/>
</dbReference>
<gene>
    <name evidence="5" type="primary">recX</name>
    <name evidence="9" type="ORF">CLV32_1630</name>
</gene>
<keyword evidence="4 5" id="KW-0963">Cytoplasm</keyword>
<comment type="caution">
    <text evidence="9">The sequence shown here is derived from an EMBL/GenBank/DDBJ whole genome shotgun (WGS) entry which is preliminary data.</text>
</comment>
<dbReference type="PANTHER" id="PTHR33602:SF1">
    <property type="entry name" value="REGULATORY PROTEIN RECX FAMILY PROTEIN"/>
    <property type="match status" value="1"/>
</dbReference>
<dbReference type="Pfam" id="PF02631">
    <property type="entry name" value="RecX_HTH2"/>
    <property type="match status" value="1"/>
</dbReference>
<evidence type="ECO:0000256" key="2">
    <source>
        <dbReference type="ARBA" id="ARBA00009695"/>
    </source>
</evidence>
<feature type="domain" description="RecX first three-helical" evidence="8">
    <location>
        <begin position="26"/>
        <end position="65"/>
    </location>
</feature>
<comment type="similarity">
    <text evidence="2 5">Belongs to the RecX family.</text>
</comment>
<evidence type="ECO:0000259" key="8">
    <source>
        <dbReference type="Pfam" id="PF21982"/>
    </source>
</evidence>
<evidence type="ECO:0000256" key="3">
    <source>
        <dbReference type="ARBA" id="ARBA00018111"/>
    </source>
</evidence>
<proteinExistence type="inferred from homology"/>
<organism evidence="9 10">
    <name type="scientific">Pedobacter duraquae</name>
    <dbReference type="NCBI Taxonomy" id="425511"/>
    <lineage>
        <taxon>Bacteria</taxon>
        <taxon>Pseudomonadati</taxon>
        <taxon>Bacteroidota</taxon>
        <taxon>Sphingobacteriia</taxon>
        <taxon>Sphingobacteriales</taxon>
        <taxon>Sphingobacteriaceae</taxon>
        <taxon>Pedobacter</taxon>
    </lineage>
</organism>
<evidence type="ECO:0000256" key="4">
    <source>
        <dbReference type="ARBA" id="ARBA00022490"/>
    </source>
</evidence>
<dbReference type="HAMAP" id="MF_01114">
    <property type="entry name" value="RecX"/>
    <property type="match status" value="1"/>
</dbReference>
<protein>
    <recommendedName>
        <fullName evidence="3 5">Regulatory protein RecX</fullName>
    </recommendedName>
</protein>
<dbReference type="GO" id="GO:0006282">
    <property type="term" value="P:regulation of DNA repair"/>
    <property type="evidence" value="ECO:0007669"/>
    <property type="project" value="UniProtKB-UniRule"/>
</dbReference>
<dbReference type="GO" id="GO:0005737">
    <property type="term" value="C:cytoplasm"/>
    <property type="evidence" value="ECO:0007669"/>
    <property type="project" value="UniProtKB-SubCell"/>
</dbReference>
<evidence type="ECO:0000313" key="9">
    <source>
        <dbReference type="EMBL" id="TDO22652.1"/>
    </source>
</evidence>
<comment type="subcellular location">
    <subcellularLocation>
        <location evidence="1 5">Cytoplasm</location>
    </subcellularLocation>
</comment>
<evidence type="ECO:0000259" key="6">
    <source>
        <dbReference type="Pfam" id="PF02631"/>
    </source>
</evidence>
<dbReference type="InterPro" id="IPR003783">
    <property type="entry name" value="Regulatory_RecX"/>
</dbReference>
<name>A0A4R6IKP9_9SPHI</name>
<dbReference type="InterPro" id="IPR036388">
    <property type="entry name" value="WH-like_DNA-bd_sf"/>
</dbReference>
<evidence type="ECO:0000256" key="1">
    <source>
        <dbReference type="ARBA" id="ARBA00004496"/>
    </source>
</evidence>
<dbReference type="Pfam" id="PF21981">
    <property type="entry name" value="RecX_HTH3"/>
    <property type="match status" value="1"/>
</dbReference>
<dbReference type="Gene3D" id="1.10.10.10">
    <property type="entry name" value="Winged helix-like DNA-binding domain superfamily/Winged helix DNA-binding domain"/>
    <property type="match status" value="3"/>
</dbReference>
<sequence length="172" mass="19983">MLCVPRMRNIVVLETKKTVHLDKRSALLKAEHYCAYQERSQQEIRDKLYEWGLHKNDVEELISELIGTNFLNEERFAHAYVSGKFNIKKWGKIKIKQGLKLKRVPDKMIVKALNTIDYDDYLAAILAAAEKKAPTIHEKDAFKKRFKLTSYLMGKGFENDLILSVLKNNNLS</sequence>
<feature type="domain" description="RecX second three-helical" evidence="6">
    <location>
        <begin position="72"/>
        <end position="113"/>
    </location>
</feature>
<evidence type="ECO:0000259" key="7">
    <source>
        <dbReference type="Pfam" id="PF21981"/>
    </source>
</evidence>
<dbReference type="InterPro" id="IPR053925">
    <property type="entry name" value="RecX_HTH_3rd"/>
</dbReference>
<dbReference type="Proteomes" id="UP000295499">
    <property type="component" value="Unassembled WGS sequence"/>
</dbReference>
<dbReference type="PANTHER" id="PTHR33602">
    <property type="entry name" value="REGULATORY PROTEIN RECX FAMILY PROTEIN"/>
    <property type="match status" value="1"/>
</dbReference>
<evidence type="ECO:0000313" key="10">
    <source>
        <dbReference type="Proteomes" id="UP000295499"/>
    </source>
</evidence>
<accession>A0A4R6IKP9</accession>
<feature type="domain" description="RecX third three-helical" evidence="7">
    <location>
        <begin position="119"/>
        <end position="166"/>
    </location>
</feature>
<dbReference type="EMBL" id="SNWM01000002">
    <property type="protein sequence ID" value="TDO22652.1"/>
    <property type="molecule type" value="Genomic_DNA"/>
</dbReference>
<keyword evidence="10" id="KW-1185">Reference proteome</keyword>
<comment type="function">
    <text evidence="5">Modulates RecA activity.</text>
</comment>
<reference evidence="9 10" key="1">
    <citation type="submission" date="2019-03" db="EMBL/GenBank/DDBJ databases">
        <title>Genomic Encyclopedia of Archaeal and Bacterial Type Strains, Phase II (KMG-II): from individual species to whole genera.</title>
        <authorList>
            <person name="Goeker M."/>
        </authorList>
    </citation>
    <scope>NUCLEOTIDE SEQUENCE [LARGE SCALE GENOMIC DNA]</scope>
    <source>
        <strain evidence="9 10">DSM 19034</strain>
    </source>
</reference>
<dbReference type="InterPro" id="IPR053924">
    <property type="entry name" value="RecX_HTH_2nd"/>
</dbReference>
<dbReference type="InterPro" id="IPR053926">
    <property type="entry name" value="RecX_HTH_1st"/>
</dbReference>
<evidence type="ECO:0000256" key="5">
    <source>
        <dbReference type="HAMAP-Rule" id="MF_01114"/>
    </source>
</evidence>